<dbReference type="KEGG" id="mcos:GM418_02105"/>
<sequence length="264" mass="28959">MKHKYIFLVLLITFSFSAHSQQDTIPPEFNTIPNDTIVSCMVLVPSPPAITASDNGTSIPIDYTETITDSICRNQLFVNRIWTATDNSGNTASVKQIVIVNDTIAPVLPEIPRDTVVTNPEQIPPIPLAIRATDNCGLVATAFFEVILDFIDDNNFIINRTWESTDDCGNYVFGVQEIIITDKMTSATSAIDFSLSSISIYPNPSNGDFSISGVKGQLISVYSSNGNLVAKKIANSNTEHFNLKLAKGIYYICTPEKSKKLIIK</sequence>
<keyword evidence="1" id="KW-0732">Signal</keyword>
<evidence type="ECO:0000256" key="1">
    <source>
        <dbReference type="SAM" id="SignalP"/>
    </source>
</evidence>
<feature type="domain" description="Secretion system C-terminal sorting" evidence="2">
    <location>
        <begin position="200"/>
        <end position="263"/>
    </location>
</feature>
<accession>A0A6I6JIC2</accession>
<keyword evidence="4" id="KW-1185">Reference proteome</keyword>
<evidence type="ECO:0000259" key="2">
    <source>
        <dbReference type="Pfam" id="PF18962"/>
    </source>
</evidence>
<name>A0A6I6JIC2_9BACT</name>
<evidence type="ECO:0000313" key="4">
    <source>
        <dbReference type="Proteomes" id="UP000428260"/>
    </source>
</evidence>
<organism evidence="3 4">
    <name type="scientific">Maribellus comscasis</name>
    <dbReference type="NCBI Taxonomy" id="2681766"/>
    <lineage>
        <taxon>Bacteria</taxon>
        <taxon>Pseudomonadati</taxon>
        <taxon>Bacteroidota</taxon>
        <taxon>Bacteroidia</taxon>
        <taxon>Marinilabiliales</taxon>
        <taxon>Prolixibacteraceae</taxon>
        <taxon>Maribellus</taxon>
    </lineage>
</organism>
<feature type="signal peptide" evidence="1">
    <location>
        <begin position="1"/>
        <end position="20"/>
    </location>
</feature>
<gene>
    <name evidence="3" type="ORF">GM418_02105</name>
</gene>
<dbReference type="Proteomes" id="UP000428260">
    <property type="component" value="Chromosome"/>
</dbReference>
<dbReference type="RefSeq" id="WP_158862672.1">
    <property type="nucleotide sequence ID" value="NZ_CP046401.1"/>
</dbReference>
<reference evidence="3 4" key="1">
    <citation type="submission" date="2019-11" db="EMBL/GenBank/DDBJ databases">
        <authorList>
            <person name="Zheng R.K."/>
            <person name="Sun C.M."/>
        </authorList>
    </citation>
    <scope>NUCLEOTIDE SEQUENCE [LARGE SCALE GENOMIC DNA]</scope>
    <source>
        <strain evidence="3 4">WC007</strain>
    </source>
</reference>
<dbReference type="EMBL" id="CP046401">
    <property type="protein sequence ID" value="QGY42486.1"/>
    <property type="molecule type" value="Genomic_DNA"/>
</dbReference>
<dbReference type="InterPro" id="IPR026444">
    <property type="entry name" value="Secre_tail"/>
</dbReference>
<dbReference type="Pfam" id="PF18962">
    <property type="entry name" value="Por_Secre_tail"/>
    <property type="match status" value="1"/>
</dbReference>
<protein>
    <submittedName>
        <fullName evidence="3">T9SS type A sorting domain-containing protein</fullName>
    </submittedName>
</protein>
<feature type="chain" id="PRO_5026040391" evidence="1">
    <location>
        <begin position="21"/>
        <end position="264"/>
    </location>
</feature>
<dbReference type="NCBIfam" id="TIGR04183">
    <property type="entry name" value="Por_Secre_tail"/>
    <property type="match status" value="1"/>
</dbReference>
<proteinExistence type="predicted"/>
<dbReference type="AlphaFoldDB" id="A0A6I6JIC2"/>
<evidence type="ECO:0000313" key="3">
    <source>
        <dbReference type="EMBL" id="QGY42486.1"/>
    </source>
</evidence>